<keyword evidence="5" id="KW-1185">Reference proteome</keyword>
<comment type="caution">
    <text evidence="4">The sequence shown here is derived from an EMBL/GenBank/DDBJ whole genome shotgun (WGS) entry which is preliminary data.</text>
</comment>
<evidence type="ECO:0000313" key="4">
    <source>
        <dbReference type="EMBL" id="RIV75397.1"/>
    </source>
</evidence>
<feature type="domain" description="HphA N-terminal heme-binding" evidence="2">
    <location>
        <begin position="24"/>
        <end position="129"/>
    </location>
</feature>
<dbReference type="InterPro" id="IPR054535">
    <property type="entry name" value="HphA_N"/>
</dbReference>
<dbReference type="EMBL" id="QXFK01000019">
    <property type="protein sequence ID" value="RIV75397.1"/>
    <property type="molecule type" value="Genomic_DNA"/>
</dbReference>
<dbReference type="SUPFAM" id="SSF56925">
    <property type="entry name" value="OMPA-like"/>
    <property type="match status" value="1"/>
</dbReference>
<dbReference type="NCBIfam" id="NF041636">
    <property type="entry name" value="slam_lipo"/>
    <property type="match status" value="1"/>
</dbReference>
<gene>
    <name evidence="4" type="ORF">D2V04_13850</name>
</gene>
<evidence type="ECO:0000259" key="3">
    <source>
        <dbReference type="Pfam" id="PF22829"/>
    </source>
</evidence>
<name>A0A418NDB6_9SPHN</name>
<feature type="signal peptide" evidence="1">
    <location>
        <begin position="1"/>
        <end position="25"/>
    </location>
</feature>
<dbReference type="InterPro" id="IPR011250">
    <property type="entry name" value="OMP/PagP_B-barrel"/>
</dbReference>
<keyword evidence="1" id="KW-0732">Signal</keyword>
<sequence>MLNAHLKLAAAALLASAAFAGSTHAQVVGDSSNTAKVKIDESTVNGGPHSSGEVGINVPALTSTQYVDFLGLQNVIGTDGNGVTTFTATTTDVDDHSTYGRFDFAKVGSHDIYFGEWSQTGSATAGDHTVYYGGTGATAAGNMPSSGTATYTVKGISNYASSGTPLSGTFTANFGTDTVTGSIQNSALKVNIGTADIVGSEILGFGTATATNPSTSATLASNGDVSGQFFGSAAQALAGIVSFSSNQYDTAFGGTKN</sequence>
<organism evidence="4 5">
    <name type="scientific">Pelagerythrobacter aerophilus</name>
    <dbReference type="NCBI Taxonomy" id="2306995"/>
    <lineage>
        <taxon>Bacteria</taxon>
        <taxon>Pseudomonadati</taxon>
        <taxon>Pseudomonadota</taxon>
        <taxon>Alphaproteobacteria</taxon>
        <taxon>Sphingomonadales</taxon>
        <taxon>Erythrobacteraceae</taxon>
        <taxon>Pelagerythrobacter</taxon>
    </lineage>
</organism>
<dbReference type="Proteomes" id="UP000285092">
    <property type="component" value="Unassembled WGS sequence"/>
</dbReference>
<dbReference type="InterPro" id="IPR054536">
    <property type="entry name" value="HphA_C"/>
</dbReference>
<dbReference type="Pfam" id="PF22828">
    <property type="entry name" value="HphA_N"/>
    <property type="match status" value="1"/>
</dbReference>
<evidence type="ECO:0000259" key="2">
    <source>
        <dbReference type="Pfam" id="PF22828"/>
    </source>
</evidence>
<dbReference type="AlphaFoldDB" id="A0A418NDB6"/>
<protein>
    <submittedName>
        <fullName evidence="4">Uncharacterized protein</fullName>
    </submittedName>
</protein>
<feature type="chain" id="PRO_5019272302" evidence="1">
    <location>
        <begin position="26"/>
        <end position="257"/>
    </location>
</feature>
<reference evidence="4 5" key="1">
    <citation type="submission" date="2018-08" db="EMBL/GenBank/DDBJ databases">
        <title>Altererythrobacter sp.Ery1 and Ery12, the genome sequencing of novel strains in genus Alterythrobacter.</title>
        <authorList>
            <person name="Cheng H."/>
            <person name="Wu Y.-H."/>
            <person name="Fang C."/>
            <person name="Xu X.-W."/>
        </authorList>
    </citation>
    <scope>NUCLEOTIDE SEQUENCE [LARGE SCALE GENOMIC DNA]</scope>
    <source>
        <strain evidence="4 5">Ery1</strain>
    </source>
</reference>
<dbReference type="InterPro" id="IPR054843">
    <property type="entry name" value="Slam_hemophilin_C"/>
</dbReference>
<accession>A0A418NDB6</accession>
<evidence type="ECO:0000256" key="1">
    <source>
        <dbReference type="SAM" id="SignalP"/>
    </source>
</evidence>
<feature type="domain" description="HphA C-terminal" evidence="3">
    <location>
        <begin position="143"/>
        <end position="256"/>
    </location>
</feature>
<dbReference type="OrthoDB" id="8607327at2"/>
<proteinExistence type="predicted"/>
<dbReference type="Pfam" id="PF22829">
    <property type="entry name" value="HphA_C"/>
    <property type="match status" value="1"/>
</dbReference>
<evidence type="ECO:0000313" key="5">
    <source>
        <dbReference type="Proteomes" id="UP000285092"/>
    </source>
</evidence>
<dbReference type="Gene3D" id="2.40.160.90">
    <property type="match status" value="1"/>
</dbReference>